<dbReference type="AlphaFoldDB" id="A0A183SYB8"/>
<dbReference type="Proteomes" id="UP000275846">
    <property type="component" value="Unassembled WGS sequence"/>
</dbReference>
<accession>A0A183SYB8</accession>
<name>A0A183SYB8_SCHSO</name>
<evidence type="ECO:0000313" key="2">
    <source>
        <dbReference type="EMBL" id="VDL95603.1"/>
    </source>
</evidence>
<feature type="region of interest" description="Disordered" evidence="1">
    <location>
        <begin position="22"/>
        <end position="127"/>
    </location>
</feature>
<feature type="compositionally biased region" description="Acidic residues" evidence="1">
    <location>
        <begin position="48"/>
        <end position="60"/>
    </location>
</feature>
<protein>
    <submittedName>
        <fullName evidence="4">Bravo_FIGEY domain-containing protein</fullName>
    </submittedName>
</protein>
<dbReference type="WBParaSite" id="SSLN_0000956501-mRNA-1">
    <property type="protein sequence ID" value="SSLN_0000956501-mRNA-1"/>
    <property type="gene ID" value="SSLN_0000956501"/>
</dbReference>
<reference evidence="2 3" key="2">
    <citation type="submission" date="2018-11" db="EMBL/GenBank/DDBJ databases">
        <authorList>
            <consortium name="Pathogen Informatics"/>
        </authorList>
    </citation>
    <scope>NUCLEOTIDE SEQUENCE [LARGE SCALE GENOMIC DNA]</scope>
    <source>
        <strain evidence="2 3">NST_G2</strain>
    </source>
</reference>
<keyword evidence="3" id="KW-1185">Reference proteome</keyword>
<organism evidence="4">
    <name type="scientific">Schistocephalus solidus</name>
    <name type="common">Tapeworm</name>
    <dbReference type="NCBI Taxonomy" id="70667"/>
    <lineage>
        <taxon>Eukaryota</taxon>
        <taxon>Metazoa</taxon>
        <taxon>Spiralia</taxon>
        <taxon>Lophotrochozoa</taxon>
        <taxon>Platyhelminthes</taxon>
        <taxon>Cestoda</taxon>
        <taxon>Eucestoda</taxon>
        <taxon>Diphyllobothriidea</taxon>
        <taxon>Diphyllobothriidae</taxon>
        <taxon>Schistocephalus</taxon>
    </lineage>
</organism>
<feature type="compositionally biased region" description="Basic and acidic residues" evidence="1">
    <location>
        <begin position="70"/>
        <end position="102"/>
    </location>
</feature>
<sequence length="127" mass="13849">MTSTFQNPADKTGLGRLLTERMSRVLEEPTGPPPDYTLDYGYEGGVSEGEEELNEEEEGAPSDLASLASDSRESVSEGSRQRDPREDGTLGRAFDDLDRLPDPESIPRLPTPPSLPPPPPHPQNTSF</sequence>
<feature type="compositionally biased region" description="Pro residues" evidence="1">
    <location>
        <begin position="109"/>
        <end position="127"/>
    </location>
</feature>
<reference evidence="4" key="1">
    <citation type="submission" date="2016-06" db="UniProtKB">
        <authorList>
            <consortium name="WormBaseParasite"/>
        </authorList>
    </citation>
    <scope>IDENTIFICATION</scope>
</reference>
<dbReference type="EMBL" id="UYSU01035105">
    <property type="protein sequence ID" value="VDL95603.1"/>
    <property type="molecule type" value="Genomic_DNA"/>
</dbReference>
<evidence type="ECO:0000313" key="4">
    <source>
        <dbReference type="WBParaSite" id="SSLN_0000956501-mRNA-1"/>
    </source>
</evidence>
<proteinExistence type="predicted"/>
<gene>
    <name evidence="2" type="ORF">SSLN_LOCUS9218</name>
</gene>
<evidence type="ECO:0000313" key="3">
    <source>
        <dbReference type="Proteomes" id="UP000275846"/>
    </source>
</evidence>
<evidence type="ECO:0000256" key="1">
    <source>
        <dbReference type="SAM" id="MobiDB-lite"/>
    </source>
</evidence>